<reference evidence="1 2" key="1">
    <citation type="submission" date="2024-10" db="EMBL/GenBank/DDBJ databases">
        <authorList>
            <person name="Lu C.-H."/>
        </authorList>
    </citation>
    <scope>NUCLEOTIDE SEQUENCE [LARGE SCALE GENOMIC DNA]</scope>
    <source>
        <strain evidence="1 2">22ZTDG03-2</strain>
    </source>
</reference>
<gene>
    <name evidence="1" type="ORF">ACIPUP_03580</name>
</gene>
<keyword evidence="2" id="KW-1185">Reference proteome</keyword>
<comment type="caution">
    <text evidence="1">The sequence shown here is derived from an EMBL/GenBank/DDBJ whole genome shotgun (WGS) entry which is preliminary data.</text>
</comment>
<accession>A0ABW8G6G4</accession>
<dbReference type="RefSeq" id="WP_400394259.1">
    <property type="nucleotide sequence ID" value="NZ_JBIXLL010000001.1"/>
</dbReference>
<dbReference type="Proteomes" id="UP001617689">
    <property type="component" value="Unassembled WGS sequence"/>
</dbReference>
<organism evidence="1 2">
    <name type="scientific">Pectobacterium actinidiae</name>
    <dbReference type="NCBI Taxonomy" id="1507808"/>
    <lineage>
        <taxon>Bacteria</taxon>
        <taxon>Pseudomonadati</taxon>
        <taxon>Pseudomonadota</taxon>
        <taxon>Gammaproteobacteria</taxon>
        <taxon>Enterobacterales</taxon>
        <taxon>Pectobacteriaceae</taxon>
        <taxon>Pectobacterium</taxon>
    </lineage>
</organism>
<sequence>MILETATITFYRIQKCGYYLYGAAEPAFGGCSELLADLAMWANGKTLKQTKTYEANEEVLPAYLLDVKQDSDNVVLLLWNEVPSTDQSVPSVEENAQFGTGPAVILNSIQEGSIPGFATYFWFIPSLNLVASIKLNHPLTGQKAMQCYLQHFLKQSSSHVVAESVEMEDGTHEVVIKGYKVNPEDDELPKKKHYPQFVSGLVKNPGKHEVIRQNANNVTKIEKVVELDVSKADEFSLWQKLLINMHISQPQNADVSTKIRYELSPDVDLNDIEGMINDWNENSDTNSCDYGFVFKGDSKMYWLSRSLARTKFPLNLERQDAEFVSSASLLAELVGKRDVILREAGI</sequence>
<evidence type="ECO:0000313" key="2">
    <source>
        <dbReference type="Proteomes" id="UP001617689"/>
    </source>
</evidence>
<proteinExistence type="predicted"/>
<dbReference type="EMBL" id="JBIXLL010000001">
    <property type="protein sequence ID" value="MFJ5428231.1"/>
    <property type="molecule type" value="Genomic_DNA"/>
</dbReference>
<evidence type="ECO:0000313" key="1">
    <source>
        <dbReference type="EMBL" id="MFJ5428231.1"/>
    </source>
</evidence>
<name>A0ABW8G6G4_9GAMM</name>
<protein>
    <submittedName>
        <fullName evidence="1">Uncharacterized protein</fullName>
    </submittedName>
</protein>